<evidence type="ECO:0000256" key="1">
    <source>
        <dbReference type="SAM" id="MobiDB-lite"/>
    </source>
</evidence>
<proteinExistence type="predicted"/>
<feature type="region of interest" description="Disordered" evidence="1">
    <location>
        <begin position="78"/>
        <end position="119"/>
    </location>
</feature>
<evidence type="ECO:0000313" key="2">
    <source>
        <dbReference type="EMBL" id="KAK8980562.1"/>
    </source>
</evidence>
<comment type="caution">
    <text evidence="2">The sequence shown here is derived from an EMBL/GenBank/DDBJ whole genome shotgun (WGS) entry which is preliminary data.</text>
</comment>
<sequence>MRRGAAQLDSSDTIIAQISALTDMVKNMQKQRTIHEVKISQALNSRPMGGFPRDTEVAKGATHEQCKAISTRSGKILMTPNKDKQGEDTTANSKAAAVPDNPATADTPASTGEDHDLPI</sequence>
<accession>A0ABR2NWJ7</accession>
<keyword evidence="3" id="KW-1185">Reference proteome</keyword>
<reference evidence="2 3" key="1">
    <citation type="journal article" date="2024" name="G3 (Bethesda)">
        <title>Genome assembly of Hibiscus sabdariffa L. provides insights into metabolisms of medicinal natural products.</title>
        <authorList>
            <person name="Kim T."/>
        </authorList>
    </citation>
    <scope>NUCLEOTIDE SEQUENCE [LARGE SCALE GENOMIC DNA]</scope>
    <source>
        <strain evidence="2">TK-2024</strain>
        <tissue evidence="2">Old leaves</tissue>
    </source>
</reference>
<protein>
    <submittedName>
        <fullName evidence="2">Uncharacterized protein</fullName>
    </submittedName>
</protein>
<organism evidence="2 3">
    <name type="scientific">Hibiscus sabdariffa</name>
    <name type="common">roselle</name>
    <dbReference type="NCBI Taxonomy" id="183260"/>
    <lineage>
        <taxon>Eukaryota</taxon>
        <taxon>Viridiplantae</taxon>
        <taxon>Streptophyta</taxon>
        <taxon>Embryophyta</taxon>
        <taxon>Tracheophyta</taxon>
        <taxon>Spermatophyta</taxon>
        <taxon>Magnoliopsida</taxon>
        <taxon>eudicotyledons</taxon>
        <taxon>Gunneridae</taxon>
        <taxon>Pentapetalae</taxon>
        <taxon>rosids</taxon>
        <taxon>malvids</taxon>
        <taxon>Malvales</taxon>
        <taxon>Malvaceae</taxon>
        <taxon>Malvoideae</taxon>
        <taxon>Hibiscus</taxon>
    </lineage>
</organism>
<dbReference type="Proteomes" id="UP001396334">
    <property type="component" value="Unassembled WGS sequence"/>
</dbReference>
<gene>
    <name evidence="2" type="ORF">V6N11_074173</name>
</gene>
<dbReference type="EMBL" id="JBBPBN010000094">
    <property type="protein sequence ID" value="KAK8980562.1"/>
    <property type="molecule type" value="Genomic_DNA"/>
</dbReference>
<name>A0ABR2NWJ7_9ROSI</name>
<evidence type="ECO:0000313" key="3">
    <source>
        <dbReference type="Proteomes" id="UP001396334"/>
    </source>
</evidence>